<dbReference type="Proteomes" id="UP000499080">
    <property type="component" value="Unassembled WGS sequence"/>
</dbReference>
<name>A0A4Y2EZP1_ARAVE</name>
<dbReference type="EMBL" id="BGPR01000740">
    <property type="protein sequence ID" value="GBM33718.1"/>
    <property type="molecule type" value="Genomic_DNA"/>
</dbReference>
<keyword evidence="2" id="KW-1133">Transmembrane helix</keyword>
<keyword evidence="1" id="KW-0175">Coiled coil</keyword>
<comment type="caution">
    <text evidence="3">The sequence shown here is derived from an EMBL/GenBank/DDBJ whole genome shotgun (WGS) entry which is preliminary data.</text>
</comment>
<evidence type="ECO:0000313" key="4">
    <source>
        <dbReference type="Proteomes" id="UP000499080"/>
    </source>
</evidence>
<proteinExistence type="predicted"/>
<feature type="coiled-coil region" evidence="1">
    <location>
        <begin position="6"/>
        <end position="33"/>
    </location>
</feature>
<evidence type="ECO:0000256" key="1">
    <source>
        <dbReference type="SAM" id="Coils"/>
    </source>
</evidence>
<feature type="transmembrane region" description="Helical" evidence="2">
    <location>
        <begin position="105"/>
        <end position="126"/>
    </location>
</feature>
<sequence length="143" mass="16143">MISSLFKHFLEENEKEKVELEEAKANRVFKKNKNGDKTRKRRALKAKKKLILNSIDNPVLSRSSTNNGGQYSQDENTHMMKIGCSVDYVRSGGTRNVPVTKAVSICMQLLLIFRVSTFGLTSYVLLPATLGKSTYLAFFSYVL</sequence>
<organism evidence="3 4">
    <name type="scientific">Araneus ventricosus</name>
    <name type="common">Orbweaver spider</name>
    <name type="synonym">Epeira ventricosa</name>
    <dbReference type="NCBI Taxonomy" id="182803"/>
    <lineage>
        <taxon>Eukaryota</taxon>
        <taxon>Metazoa</taxon>
        <taxon>Ecdysozoa</taxon>
        <taxon>Arthropoda</taxon>
        <taxon>Chelicerata</taxon>
        <taxon>Arachnida</taxon>
        <taxon>Araneae</taxon>
        <taxon>Araneomorphae</taxon>
        <taxon>Entelegynae</taxon>
        <taxon>Araneoidea</taxon>
        <taxon>Araneidae</taxon>
        <taxon>Araneus</taxon>
    </lineage>
</organism>
<reference evidence="3 4" key="1">
    <citation type="journal article" date="2019" name="Sci. Rep.">
        <title>Orb-weaving spider Araneus ventricosus genome elucidates the spidroin gene catalogue.</title>
        <authorList>
            <person name="Kono N."/>
            <person name="Nakamura H."/>
            <person name="Ohtoshi R."/>
            <person name="Moran D.A.P."/>
            <person name="Shinohara A."/>
            <person name="Yoshida Y."/>
            <person name="Fujiwara M."/>
            <person name="Mori M."/>
            <person name="Tomita M."/>
            <person name="Arakawa K."/>
        </authorList>
    </citation>
    <scope>NUCLEOTIDE SEQUENCE [LARGE SCALE GENOMIC DNA]</scope>
</reference>
<evidence type="ECO:0000313" key="3">
    <source>
        <dbReference type="EMBL" id="GBM33718.1"/>
    </source>
</evidence>
<evidence type="ECO:0000256" key="2">
    <source>
        <dbReference type="SAM" id="Phobius"/>
    </source>
</evidence>
<accession>A0A4Y2EZP1</accession>
<keyword evidence="4" id="KW-1185">Reference proteome</keyword>
<keyword evidence="2" id="KW-0472">Membrane</keyword>
<gene>
    <name evidence="3" type="ORF">AVEN_47028_1</name>
</gene>
<dbReference type="AlphaFoldDB" id="A0A4Y2EZP1"/>
<protein>
    <submittedName>
        <fullName evidence="3">Uncharacterized protein</fullName>
    </submittedName>
</protein>
<keyword evidence="2" id="KW-0812">Transmembrane</keyword>